<reference evidence="5" key="1">
    <citation type="submission" date="2023-07" db="EMBL/GenBank/DDBJ databases">
        <title>30 novel species of actinomycetes from the DSMZ collection.</title>
        <authorList>
            <person name="Nouioui I."/>
        </authorList>
    </citation>
    <scope>NUCLEOTIDE SEQUENCE [LARGE SCALE GENOMIC DNA]</scope>
    <source>
        <strain evidence="5">DSM 44743</strain>
    </source>
</reference>
<dbReference type="InterPro" id="IPR024615">
    <property type="entry name" value="CRISPR-assoc_Cmr2_N"/>
</dbReference>
<name>A0ABU2M4Q2_9ACTN</name>
<dbReference type="Gene3D" id="3.30.70.270">
    <property type="match status" value="1"/>
</dbReference>
<dbReference type="Pfam" id="PF12469">
    <property type="entry name" value="Cmr2_N"/>
    <property type="match status" value="1"/>
</dbReference>
<comment type="caution">
    <text evidence="4">The sequence shown here is derived from an EMBL/GenBank/DDBJ whole genome shotgun (WGS) entry which is preliminary data.</text>
</comment>
<feature type="domain" description="GGDEF" evidence="3">
    <location>
        <begin position="343"/>
        <end position="479"/>
    </location>
</feature>
<keyword evidence="1" id="KW-0547">Nucleotide-binding</keyword>
<gene>
    <name evidence="4" type="ORF">RM479_01040</name>
</gene>
<organism evidence="4 5">
    <name type="scientific">Nocardiopsis lambiniae</name>
    <dbReference type="NCBI Taxonomy" id="3075539"/>
    <lineage>
        <taxon>Bacteria</taxon>
        <taxon>Bacillati</taxon>
        <taxon>Actinomycetota</taxon>
        <taxon>Actinomycetes</taxon>
        <taxon>Streptosporangiales</taxon>
        <taxon>Nocardiopsidaceae</taxon>
        <taxon>Nocardiopsis</taxon>
    </lineage>
</organism>
<dbReference type="InterPro" id="IPR000160">
    <property type="entry name" value="GGDEF_dom"/>
</dbReference>
<dbReference type="Pfam" id="PF22335">
    <property type="entry name" value="Cas10-Cmr2_palm2"/>
    <property type="match status" value="1"/>
</dbReference>
<evidence type="ECO:0000313" key="4">
    <source>
        <dbReference type="EMBL" id="MDT0326991.1"/>
    </source>
</evidence>
<sequence>MSGHAPRDPSDPRDLVVVALSGVQRFITESRTTVDLRSASQIVAHLAAETVRHLHHAHQARIVFPSLSEGRVRGADDGMPNRVVALVPAGQGSPAASATAERLTAVWEGWVAEVFDQPMHAVPGWPVVQWVSVPAAVGPYPDQWREAQRTLAERKTVRDFAQPWDEPEELCTLSPRWRSAPAPAVVTQRMKHMADEKLAVANWVKRLWHRKTRTGRSSGFASTNALASSPYRAEVLRLWAADPDIEDAVADLHLCAEELGDDPVGERPLEHLPHVADSEEADWVRGRGSRWVFPASWHLDALAREFKRDRADAEFARTVRDGWEAAHRLAKVMARHGVDPLSPHLAVLVQDLDSMGRHLSGRRTHPDREPLEVAEESHADISRLLSRVAADQRAAITAAGGVVVYAGGDDLLALVPAAAALEAARACQKTIPPELPTASTGLLFFHHDSSLGQALGRARDLLDLAKERPGKHALGVGFVRHSGAHAHCVLPWSADPAPDEALRVFLPRGDYARVRLSPGLLGDLAAEAAHLDGGDAELRTRDQDVLPPQVARAEIRRLILRHTALGPGSEGRPGEADRALLEGFSRHAAAHLEHLSPAGRLVDEDAVRIALFLRQEAS</sequence>
<evidence type="ECO:0000259" key="3">
    <source>
        <dbReference type="PROSITE" id="PS50887"/>
    </source>
</evidence>
<dbReference type="Gene3D" id="3.30.70.2220">
    <property type="entry name" value="CRISPR-Cas system, Cmr2 subunit, D1 domain, cysteine cluster"/>
    <property type="match status" value="1"/>
</dbReference>
<dbReference type="PROSITE" id="PS50887">
    <property type="entry name" value="GGDEF"/>
    <property type="match status" value="1"/>
</dbReference>
<evidence type="ECO:0000313" key="5">
    <source>
        <dbReference type="Proteomes" id="UP001183390"/>
    </source>
</evidence>
<keyword evidence="5" id="KW-1185">Reference proteome</keyword>
<dbReference type="Proteomes" id="UP001183390">
    <property type="component" value="Unassembled WGS sequence"/>
</dbReference>
<dbReference type="EMBL" id="JAVREP010000001">
    <property type="protein sequence ID" value="MDT0326991.1"/>
    <property type="molecule type" value="Genomic_DNA"/>
</dbReference>
<dbReference type="InterPro" id="IPR054767">
    <property type="entry name" value="Cas10-Cmr2_palm2"/>
</dbReference>
<keyword evidence="2" id="KW-0051">Antiviral defense</keyword>
<evidence type="ECO:0000256" key="1">
    <source>
        <dbReference type="ARBA" id="ARBA00022741"/>
    </source>
</evidence>
<accession>A0ABU2M4Q2</accession>
<dbReference type="InterPro" id="IPR038242">
    <property type="entry name" value="Cmr2_N"/>
</dbReference>
<evidence type="ECO:0000256" key="2">
    <source>
        <dbReference type="ARBA" id="ARBA00023118"/>
    </source>
</evidence>
<dbReference type="RefSeq" id="WP_311509779.1">
    <property type="nucleotide sequence ID" value="NZ_JAVREP010000001.1"/>
</dbReference>
<proteinExistence type="predicted"/>
<dbReference type="InterPro" id="IPR043128">
    <property type="entry name" value="Rev_trsase/Diguanyl_cyclase"/>
</dbReference>
<protein>
    <submittedName>
        <fullName evidence="4">Type III-B CRISPR-associated protein Cas10/Cmr2</fullName>
    </submittedName>
</protein>